<dbReference type="AlphaFoldDB" id="A0A6G7YNP8"/>
<feature type="transmembrane region" description="Helical" evidence="1">
    <location>
        <begin position="18"/>
        <end position="42"/>
    </location>
</feature>
<keyword evidence="1" id="KW-1133">Transmembrane helix</keyword>
<protein>
    <submittedName>
        <fullName evidence="2">Uncharacterized protein</fullName>
    </submittedName>
</protein>
<dbReference type="Proteomes" id="UP000503222">
    <property type="component" value="Chromosome"/>
</dbReference>
<dbReference type="EMBL" id="CP049869">
    <property type="protein sequence ID" value="QIK78368.1"/>
    <property type="molecule type" value="Genomic_DNA"/>
</dbReference>
<keyword evidence="1" id="KW-0472">Membrane</keyword>
<keyword evidence="3" id="KW-1185">Reference proteome</keyword>
<dbReference type="RefSeq" id="WP_166410762.1">
    <property type="nucleotide sequence ID" value="NZ_CP049869.1"/>
</dbReference>
<dbReference type="KEGG" id="spii:G7077_05065"/>
<name>A0A6G7YNP8_9SPHN</name>
<evidence type="ECO:0000313" key="3">
    <source>
        <dbReference type="Proteomes" id="UP000503222"/>
    </source>
</evidence>
<accession>A0A6G7YNP8</accession>
<organism evidence="2 3">
    <name type="scientific">Sphingomonas piscis</name>
    <dbReference type="NCBI Taxonomy" id="2714943"/>
    <lineage>
        <taxon>Bacteria</taxon>
        <taxon>Pseudomonadati</taxon>
        <taxon>Pseudomonadota</taxon>
        <taxon>Alphaproteobacteria</taxon>
        <taxon>Sphingomonadales</taxon>
        <taxon>Sphingomonadaceae</taxon>
        <taxon>Sphingomonas</taxon>
    </lineage>
</organism>
<reference evidence="2 3" key="1">
    <citation type="submission" date="2020-03" db="EMBL/GenBank/DDBJ databases">
        <title>Sphingomonas sp. nov., isolated from fish.</title>
        <authorList>
            <person name="Hyun D.-W."/>
            <person name="Bae J.-W."/>
        </authorList>
    </citation>
    <scope>NUCLEOTIDE SEQUENCE [LARGE SCALE GENOMIC DNA]</scope>
    <source>
        <strain evidence="2 3">HDW15B</strain>
    </source>
</reference>
<keyword evidence="1" id="KW-0812">Transmembrane</keyword>
<evidence type="ECO:0000256" key="1">
    <source>
        <dbReference type="SAM" id="Phobius"/>
    </source>
</evidence>
<sequence length="84" mass="8789">MGEVNCGLNLKEPGIFDLATFLAIIGAVAAAISAVAAVIPLLRTKLPKPTITPTCTTIIGANTDSGIDDLRTFSPGMRRMGFDR</sequence>
<proteinExistence type="predicted"/>
<gene>
    <name evidence="2" type="ORF">G7077_05065</name>
</gene>
<evidence type="ECO:0000313" key="2">
    <source>
        <dbReference type="EMBL" id="QIK78368.1"/>
    </source>
</evidence>